<dbReference type="InterPro" id="IPR006439">
    <property type="entry name" value="HAD-SF_hydro_IA"/>
</dbReference>
<dbReference type="AlphaFoldDB" id="A0A1Z4LYY3"/>
<dbReference type="EMBL" id="AP018227">
    <property type="protein sequence ID" value="BAY86446.1"/>
    <property type="molecule type" value="Genomic_DNA"/>
</dbReference>
<dbReference type="PANTHER" id="PTHR42896">
    <property type="entry name" value="XYLULOSE-1,5-BISPHOSPHATE (XUBP) PHOSPHATASE"/>
    <property type="match status" value="1"/>
</dbReference>
<dbReference type="Gene3D" id="1.10.150.240">
    <property type="entry name" value="Putative phosphatase, domain 2"/>
    <property type="match status" value="1"/>
</dbReference>
<dbReference type="SUPFAM" id="SSF56784">
    <property type="entry name" value="HAD-like"/>
    <property type="match status" value="1"/>
</dbReference>
<name>A0A1Z4LYY3_9CYAN</name>
<reference evidence="1 2" key="1">
    <citation type="submission" date="2017-06" db="EMBL/GenBank/DDBJ databases">
        <title>Genome sequencing of cyanobaciteial culture collection at National Institute for Environmental Studies (NIES).</title>
        <authorList>
            <person name="Hirose Y."/>
            <person name="Shimura Y."/>
            <person name="Fujisawa T."/>
            <person name="Nakamura Y."/>
            <person name="Kawachi M."/>
        </authorList>
    </citation>
    <scope>NUCLEOTIDE SEQUENCE [LARGE SCALE GENOMIC DNA]</scope>
    <source>
        <strain evidence="1 2">NIES-267</strain>
    </source>
</reference>
<proteinExistence type="predicted"/>
<dbReference type="InterPro" id="IPR036412">
    <property type="entry name" value="HAD-like_sf"/>
</dbReference>
<organism evidence="1 2">
    <name type="scientific">Calothrix parasitica NIES-267</name>
    <dbReference type="NCBI Taxonomy" id="1973488"/>
    <lineage>
        <taxon>Bacteria</taxon>
        <taxon>Bacillati</taxon>
        <taxon>Cyanobacteriota</taxon>
        <taxon>Cyanophyceae</taxon>
        <taxon>Nostocales</taxon>
        <taxon>Calotrichaceae</taxon>
        <taxon>Calothrix</taxon>
    </lineage>
</organism>
<dbReference type="OrthoDB" id="9797743at2"/>
<dbReference type="Pfam" id="PF13419">
    <property type="entry name" value="HAD_2"/>
    <property type="match status" value="1"/>
</dbReference>
<dbReference type="InterPro" id="IPR041492">
    <property type="entry name" value="HAD_2"/>
</dbReference>
<gene>
    <name evidence="1" type="ORF">NIES267_59540</name>
</gene>
<dbReference type="Gene3D" id="3.40.50.1000">
    <property type="entry name" value="HAD superfamily/HAD-like"/>
    <property type="match status" value="1"/>
</dbReference>
<sequence>MPSIFFGSIGSIADTSELQRQSFNQAFERHNLNWHWSQDEYSAMLKKSGGIQRIKDHATSLGQSVDAAAIHESKSQIFQEYLQAGKVKPRPGVVETIAKTKQQGLKLCLVTTTSEKNVSSLLLGLGSDINPTDFDLVVDISMVERPKPAVDAYALALEKLNENAENCVAIEDNLGGLSAAKDAGIICVAFPGENNTHYDFSKADLRVDKLSFDRLQKFI</sequence>
<evidence type="ECO:0000313" key="1">
    <source>
        <dbReference type="EMBL" id="BAY86446.1"/>
    </source>
</evidence>
<evidence type="ECO:0000313" key="2">
    <source>
        <dbReference type="Proteomes" id="UP000218418"/>
    </source>
</evidence>
<dbReference type="InterPro" id="IPR023198">
    <property type="entry name" value="PGP-like_dom2"/>
</dbReference>
<accession>A0A1Z4LYY3</accession>
<keyword evidence="1" id="KW-0378">Hydrolase</keyword>
<dbReference type="Proteomes" id="UP000218418">
    <property type="component" value="Chromosome"/>
</dbReference>
<dbReference type="NCBIfam" id="TIGR01509">
    <property type="entry name" value="HAD-SF-IA-v3"/>
    <property type="match status" value="1"/>
</dbReference>
<dbReference type="PANTHER" id="PTHR42896:SF2">
    <property type="entry name" value="CBBY-LIKE PROTEIN"/>
    <property type="match status" value="1"/>
</dbReference>
<dbReference type="InterPro" id="IPR023214">
    <property type="entry name" value="HAD_sf"/>
</dbReference>
<dbReference type="InterPro" id="IPR044999">
    <property type="entry name" value="CbbY-like"/>
</dbReference>
<dbReference type="GO" id="GO:0016787">
    <property type="term" value="F:hydrolase activity"/>
    <property type="evidence" value="ECO:0007669"/>
    <property type="project" value="UniProtKB-KW"/>
</dbReference>
<keyword evidence="2" id="KW-1185">Reference proteome</keyword>
<protein>
    <submittedName>
        <fullName evidence="1">HAD-superfamily hydrolase subfamily IA, variant 3</fullName>
    </submittedName>
</protein>